<gene>
    <name evidence="1" type="ORF">DSO57_1027856</name>
</gene>
<reference evidence="1" key="1">
    <citation type="submission" date="2022-04" db="EMBL/GenBank/DDBJ databases">
        <title>Genome of the entomopathogenic fungus Entomophthora muscae.</title>
        <authorList>
            <person name="Elya C."/>
            <person name="Lovett B.R."/>
            <person name="Lee E."/>
            <person name="Macias A.M."/>
            <person name="Hajek A.E."/>
            <person name="De Bivort B.L."/>
            <person name="Kasson M.T."/>
            <person name="De Fine Licht H.H."/>
            <person name="Stajich J.E."/>
        </authorList>
    </citation>
    <scope>NUCLEOTIDE SEQUENCE</scope>
    <source>
        <strain evidence="1">Berkeley</strain>
    </source>
</reference>
<keyword evidence="2" id="KW-1185">Reference proteome</keyword>
<comment type="caution">
    <text evidence="1">The sequence shown here is derived from an EMBL/GenBank/DDBJ whole genome shotgun (WGS) entry which is preliminary data.</text>
</comment>
<organism evidence="1 2">
    <name type="scientific">Entomophthora muscae</name>
    <dbReference type="NCBI Taxonomy" id="34485"/>
    <lineage>
        <taxon>Eukaryota</taxon>
        <taxon>Fungi</taxon>
        <taxon>Fungi incertae sedis</taxon>
        <taxon>Zoopagomycota</taxon>
        <taxon>Entomophthoromycotina</taxon>
        <taxon>Entomophthoromycetes</taxon>
        <taxon>Entomophthorales</taxon>
        <taxon>Entomophthoraceae</taxon>
        <taxon>Entomophthora</taxon>
    </lineage>
</organism>
<dbReference type="Proteomes" id="UP001165960">
    <property type="component" value="Unassembled WGS sequence"/>
</dbReference>
<name>A0ACC2SEJ4_9FUNG</name>
<sequence length="168" mass="19024">MSKQFGCFNAKSAIQTTALVHVYVYGMLWLIVSTGNFTYTSRWLQLIFGVFFLVSANALYDSLRPQLKFARLFSGFFLCELFVFLIGAIGFSVMLFLSSFLHASFFNVTQLSSYDAQIMTPIVTIIASTFFVYLRGFGLFIWENASVLESPPVSRKKSLFEVPESYLA</sequence>
<evidence type="ECO:0000313" key="1">
    <source>
        <dbReference type="EMBL" id="KAJ9060732.1"/>
    </source>
</evidence>
<proteinExistence type="predicted"/>
<dbReference type="EMBL" id="QTSX02005143">
    <property type="protein sequence ID" value="KAJ9060732.1"/>
    <property type="molecule type" value="Genomic_DNA"/>
</dbReference>
<evidence type="ECO:0000313" key="2">
    <source>
        <dbReference type="Proteomes" id="UP001165960"/>
    </source>
</evidence>
<protein>
    <submittedName>
        <fullName evidence="1">Uncharacterized protein</fullName>
    </submittedName>
</protein>
<accession>A0ACC2SEJ4</accession>